<keyword evidence="1" id="KW-0433">Leucine-rich repeat</keyword>
<dbReference type="GeneTree" id="ENSGT00940000157454"/>
<reference evidence="8" key="3">
    <citation type="submission" date="2025-09" db="UniProtKB">
        <authorList>
            <consortium name="Ensembl"/>
        </authorList>
    </citation>
    <scope>IDENTIFICATION</scope>
</reference>
<dbReference type="AlphaFoldDB" id="A0A096M9W5"/>
<dbReference type="PANTHER" id="PTHR24112:SF9">
    <property type="entry name" value="PROTEIN PHOSPHATASE 1 REGULATORY SUBUNIT 37"/>
    <property type="match status" value="1"/>
</dbReference>
<dbReference type="Gene3D" id="3.80.10.10">
    <property type="entry name" value="Ribonuclease Inhibitor"/>
    <property type="match status" value="1"/>
</dbReference>
<dbReference type="Proteomes" id="UP000028760">
    <property type="component" value="Unassembled WGS sequence"/>
</dbReference>
<evidence type="ECO:0000256" key="5">
    <source>
        <dbReference type="ARBA" id="ARBA00040684"/>
    </source>
</evidence>
<dbReference type="InterPro" id="IPR051279">
    <property type="entry name" value="PP1-Reg/Actin-Interact_Protein"/>
</dbReference>
<dbReference type="GO" id="GO:0004864">
    <property type="term" value="F:protein phosphatase inhibitor activity"/>
    <property type="evidence" value="ECO:0007669"/>
    <property type="project" value="UniProtKB-KW"/>
</dbReference>
<dbReference type="InterPro" id="IPR001611">
    <property type="entry name" value="Leu-rich_rpt"/>
</dbReference>
<keyword evidence="9" id="KW-1185">Reference proteome</keyword>
<organism evidence="8 9">
    <name type="scientific">Poecilia formosa</name>
    <name type="common">Amazon molly</name>
    <name type="synonym">Limia formosa</name>
    <dbReference type="NCBI Taxonomy" id="48698"/>
    <lineage>
        <taxon>Eukaryota</taxon>
        <taxon>Metazoa</taxon>
        <taxon>Chordata</taxon>
        <taxon>Craniata</taxon>
        <taxon>Vertebrata</taxon>
        <taxon>Euteleostomi</taxon>
        <taxon>Actinopterygii</taxon>
        <taxon>Neopterygii</taxon>
        <taxon>Teleostei</taxon>
        <taxon>Neoteleostei</taxon>
        <taxon>Acanthomorphata</taxon>
        <taxon>Ovalentaria</taxon>
        <taxon>Atherinomorphae</taxon>
        <taxon>Cyprinodontiformes</taxon>
        <taxon>Poeciliidae</taxon>
        <taxon>Poeciliinae</taxon>
        <taxon>Poecilia</taxon>
    </lineage>
</organism>
<feature type="region of interest" description="Disordered" evidence="7">
    <location>
        <begin position="1"/>
        <end position="50"/>
    </location>
</feature>
<sequence>MDIGVDLSLDESGVLEAESANATSVSDNALDSKSSPQDVPAGRTAEGQANAIQTCSTEASAADQAGLYPLVEEGEEKHKQSGKRVTFPSGDDIVSGAVEPKDPWRHAQNVTVEEILSSYKQACQKLNCKPVPKVLKQIQELKDLTQRNECLDLKGEKLDYKACESLEEILKRVQFKVIDLEQTNLDEDGASALFDMIEYYESATHLNISFNKHIGTRGWQAAAHMMRKTSSLQYLEARNTPLLDHSAPFVARALRISGGLAVLHLENAGLSGRPLMLLATALKMNMNLRELYLADNKLNGLQDSAQLGNLLKFNYNIQILDLRNNHILDSGLAYLCEGLKEQRKGLVTLVLWNNQLTHNGMGYLAAALPCTQSLETLNLGHNSVGNEGVHKLKDGLIGNRSVLRLGLASTKLSCEGAVAVAEFIAESPRLLRLDLRENEIKTGGLMALSLALKVNNSLLRLDLDREPKKESVKSFIETQRALLTEIQNGCKRNFILAKEKEETEEKMKLSASMAEIATEDGTREEEEDEPASAERKEGEEEGEPTENASQTDSVSETSPDTTAPPGNLDSDSDTEDEASPARAPALISGITVTESMVPAPPGTPPSPGRCISVSSPGRGHKIFMVTRVESPPEQLQKAAAPPALYSSPLPEVALKPTSPPAGPLQGPDAAEEALDGEVVASALPNGLKTEFSLHLLDGETPKPGSCVMEHVSSSCALELEELLLEASMDNGRDAP</sequence>
<evidence type="ECO:0000256" key="3">
    <source>
        <dbReference type="ARBA" id="ARBA00023272"/>
    </source>
</evidence>
<feature type="region of interest" description="Disordered" evidence="7">
    <location>
        <begin position="75"/>
        <end position="99"/>
    </location>
</feature>
<dbReference type="InterPro" id="IPR032675">
    <property type="entry name" value="LRR_dom_sf"/>
</dbReference>
<feature type="compositionally biased region" description="Polar residues" evidence="7">
    <location>
        <begin position="547"/>
        <end position="561"/>
    </location>
</feature>
<dbReference type="Pfam" id="PF13516">
    <property type="entry name" value="LRR_6"/>
    <property type="match status" value="3"/>
</dbReference>
<keyword evidence="3" id="KW-0650">Protein phosphatase inhibitor</keyword>
<evidence type="ECO:0000256" key="6">
    <source>
        <dbReference type="ARBA" id="ARBA00041209"/>
    </source>
</evidence>
<keyword evidence="2" id="KW-0677">Repeat</keyword>
<evidence type="ECO:0000313" key="8">
    <source>
        <dbReference type="Ensembl" id="ENSPFOP00000028206.1"/>
    </source>
</evidence>
<feature type="compositionally biased region" description="Pro residues" evidence="7">
    <location>
        <begin position="598"/>
        <end position="607"/>
    </location>
</feature>
<protein>
    <recommendedName>
        <fullName evidence="5">Protein phosphatase 1 regulatory subunit 37</fullName>
    </recommendedName>
    <alternativeName>
        <fullName evidence="6">Leucine-rich repeat-containing protein 68</fullName>
    </alternativeName>
</protein>
<evidence type="ECO:0000256" key="4">
    <source>
        <dbReference type="ARBA" id="ARBA00038315"/>
    </source>
</evidence>
<feature type="compositionally biased region" description="Acidic residues" evidence="7">
    <location>
        <begin position="522"/>
        <end position="531"/>
    </location>
</feature>
<name>A0A096M9W5_POEFO</name>
<dbReference type="FunFam" id="3.80.10.10:FF:000324">
    <property type="entry name" value="Protein phosphatase 1 regulatory subunit 37"/>
    <property type="match status" value="1"/>
</dbReference>
<evidence type="ECO:0000256" key="2">
    <source>
        <dbReference type="ARBA" id="ARBA00022737"/>
    </source>
</evidence>
<comment type="similarity">
    <text evidence="4">Belongs to the PPP1R37 family.</text>
</comment>
<accession>A0A096M9W5</accession>
<dbReference type="CDD" id="cd00116">
    <property type="entry name" value="LRR_RI"/>
    <property type="match status" value="1"/>
</dbReference>
<dbReference type="SUPFAM" id="SSF52047">
    <property type="entry name" value="RNI-like"/>
    <property type="match status" value="1"/>
</dbReference>
<dbReference type="SMART" id="SM00368">
    <property type="entry name" value="LRR_RI"/>
    <property type="match status" value="7"/>
</dbReference>
<feature type="region of interest" description="Disordered" evidence="7">
    <location>
        <begin position="649"/>
        <end position="669"/>
    </location>
</feature>
<feature type="region of interest" description="Disordered" evidence="7">
    <location>
        <begin position="501"/>
        <end position="615"/>
    </location>
</feature>
<evidence type="ECO:0000256" key="1">
    <source>
        <dbReference type="ARBA" id="ARBA00022614"/>
    </source>
</evidence>
<dbReference type="Ensembl" id="ENSPFOT00000024468.1">
    <property type="protein sequence ID" value="ENSPFOP00000028206.1"/>
    <property type="gene ID" value="ENSPFOG00000009326.2"/>
</dbReference>
<proteinExistence type="inferred from homology"/>
<feature type="compositionally biased region" description="Polar residues" evidence="7">
    <location>
        <begin position="20"/>
        <end position="37"/>
    </location>
</feature>
<dbReference type="PANTHER" id="PTHR24112">
    <property type="entry name" value="LEUCINE-RICH REPEAT, ISOFORM F-RELATED"/>
    <property type="match status" value="1"/>
</dbReference>
<dbReference type="PROSITE" id="PS51450">
    <property type="entry name" value="LRR"/>
    <property type="match status" value="1"/>
</dbReference>
<evidence type="ECO:0000256" key="7">
    <source>
        <dbReference type="SAM" id="MobiDB-lite"/>
    </source>
</evidence>
<reference evidence="8" key="2">
    <citation type="submission" date="2025-08" db="UniProtKB">
        <authorList>
            <consortium name="Ensembl"/>
        </authorList>
    </citation>
    <scope>IDENTIFICATION</scope>
</reference>
<dbReference type="EMBL" id="AYCK01003501">
    <property type="status" value="NOT_ANNOTATED_CDS"/>
    <property type="molecule type" value="Genomic_DNA"/>
</dbReference>
<evidence type="ECO:0000313" key="9">
    <source>
        <dbReference type="Proteomes" id="UP000028760"/>
    </source>
</evidence>
<reference evidence="9" key="1">
    <citation type="submission" date="2013-10" db="EMBL/GenBank/DDBJ databases">
        <authorList>
            <person name="Schartl M."/>
            <person name="Warren W."/>
        </authorList>
    </citation>
    <scope>NUCLEOTIDE SEQUENCE [LARGE SCALE GENOMIC DNA]</scope>
    <source>
        <strain evidence="9">female</strain>
    </source>
</reference>